<feature type="region of interest" description="Disordered" evidence="3">
    <location>
        <begin position="461"/>
        <end position="481"/>
    </location>
</feature>
<comment type="caution">
    <text evidence="5">The sequence shown here is derived from an EMBL/GenBank/DDBJ whole genome shotgun (WGS) entry which is preliminary data.</text>
</comment>
<gene>
    <name evidence="5" type="ORF">QN277_006921</name>
</gene>
<feature type="domain" description="C3HC-type" evidence="4">
    <location>
        <begin position="80"/>
        <end position="205"/>
    </location>
</feature>
<dbReference type="AlphaFoldDB" id="A0AAE1MCD3"/>
<comment type="subcellular location">
    <subcellularLocation>
        <location evidence="1">Nucleus</location>
    </subcellularLocation>
</comment>
<evidence type="ECO:0000313" key="5">
    <source>
        <dbReference type="EMBL" id="KAK4257318.1"/>
    </source>
</evidence>
<reference evidence="5" key="1">
    <citation type="submission" date="2023-10" db="EMBL/GenBank/DDBJ databases">
        <title>Chromosome-level genome of the transformable northern wattle, Acacia crassicarpa.</title>
        <authorList>
            <person name="Massaro I."/>
            <person name="Sinha N.R."/>
            <person name="Poethig S."/>
            <person name="Leichty A.R."/>
        </authorList>
    </citation>
    <scope>NUCLEOTIDE SEQUENCE</scope>
    <source>
        <strain evidence="5">Acra3RX</strain>
        <tissue evidence="5">Leaf</tissue>
    </source>
</reference>
<dbReference type="EMBL" id="JAWXYG010000012">
    <property type="protein sequence ID" value="KAK4257318.1"/>
    <property type="molecule type" value="Genomic_DNA"/>
</dbReference>
<evidence type="ECO:0000256" key="2">
    <source>
        <dbReference type="ARBA" id="ARBA00023242"/>
    </source>
</evidence>
<proteinExistence type="predicted"/>
<dbReference type="PANTHER" id="PTHR15835">
    <property type="entry name" value="NUCLEAR-INTERACTING PARTNER OF ALK"/>
    <property type="match status" value="1"/>
</dbReference>
<sequence>MSENAEKRFHSIMNKLFHAPESGLHSSTSSTSGVSLSGSEKRSYESTKLGAWESNLKGDVAEGQQPSPLAGASGGSCCRPWHRGDFIQRLTTFKSISWFAKPKVVSAVNCASRGWINIDIDTIACEACGARIFLSTPASWNQQQVEKAALVFSLKLDNGHKLLCPWRGNVCDETVTRFPPTPPHVLVGNYRERCSLLLQLSALPQISQSAVDYMKSPPLDDFLGDSSMLECGNGSTNNSEIENISSEHELKLYYQAQKLISLCGWTPRSLPYQVDCKDVPDLSVKNIVTDMKNKNLILHPANAAGSLETHANSKGSIGEQMNPNSVVLDCCLCGASVGLWAFCTIPQPVEIFRLVGDTEIVQNDTQGFTSTLSNVTTSFHFRSSLNMTIAGGPSPAKQNFKATISLPVIGQNLRARFSCDSDFRDHALVDGVTIQSDSQKGIRLQEKTDCMVDSSARQLVPVSSETTELSKHETAPQTSVNDSNVDEAIVGTQQEGQSSSYKDMVPIHLESDGMNISAAVGPSSQKDLTEGRAISSAQETSNVQLGDLVNYGVRGRVEDPVNCEDVNYNLGKDPRPLSSDKAMEFDPIRQHRHFCPWIASMNDGEPGWKQTLSALLRQKNRSSSPPLRSTSPASIIKVEDPIGRANKLFTYLSKRRSKLPRISGHDLEQS</sequence>
<evidence type="ECO:0000313" key="6">
    <source>
        <dbReference type="Proteomes" id="UP001293593"/>
    </source>
</evidence>
<keyword evidence="6" id="KW-1185">Reference proteome</keyword>
<dbReference type="GO" id="GO:0005634">
    <property type="term" value="C:nucleus"/>
    <property type="evidence" value="ECO:0007669"/>
    <property type="project" value="UniProtKB-SubCell"/>
</dbReference>
<dbReference type="PANTHER" id="PTHR15835:SF6">
    <property type="entry name" value="ZINC FINGER C3HC-TYPE PROTEIN 1"/>
    <property type="match status" value="1"/>
</dbReference>
<keyword evidence="2" id="KW-0539">Nucleus</keyword>
<evidence type="ECO:0000259" key="4">
    <source>
        <dbReference type="Pfam" id="PF07967"/>
    </source>
</evidence>
<name>A0AAE1MCD3_9FABA</name>
<accession>A0AAE1MCD3</accession>
<evidence type="ECO:0000256" key="1">
    <source>
        <dbReference type="ARBA" id="ARBA00004123"/>
    </source>
</evidence>
<dbReference type="Pfam" id="PF07967">
    <property type="entry name" value="zf-C3HC"/>
    <property type="match status" value="1"/>
</dbReference>
<evidence type="ECO:0000256" key="3">
    <source>
        <dbReference type="SAM" id="MobiDB-lite"/>
    </source>
</evidence>
<dbReference type="Proteomes" id="UP001293593">
    <property type="component" value="Unassembled WGS sequence"/>
</dbReference>
<organism evidence="5 6">
    <name type="scientific">Acacia crassicarpa</name>
    <name type="common">northern wattle</name>
    <dbReference type="NCBI Taxonomy" id="499986"/>
    <lineage>
        <taxon>Eukaryota</taxon>
        <taxon>Viridiplantae</taxon>
        <taxon>Streptophyta</taxon>
        <taxon>Embryophyta</taxon>
        <taxon>Tracheophyta</taxon>
        <taxon>Spermatophyta</taxon>
        <taxon>Magnoliopsida</taxon>
        <taxon>eudicotyledons</taxon>
        <taxon>Gunneridae</taxon>
        <taxon>Pentapetalae</taxon>
        <taxon>rosids</taxon>
        <taxon>fabids</taxon>
        <taxon>Fabales</taxon>
        <taxon>Fabaceae</taxon>
        <taxon>Caesalpinioideae</taxon>
        <taxon>mimosoid clade</taxon>
        <taxon>Acacieae</taxon>
        <taxon>Acacia</taxon>
    </lineage>
</organism>
<dbReference type="InterPro" id="IPR012935">
    <property type="entry name" value="NuBaID_N"/>
</dbReference>
<dbReference type="GO" id="GO:0008270">
    <property type="term" value="F:zinc ion binding"/>
    <property type="evidence" value="ECO:0007669"/>
    <property type="project" value="InterPro"/>
</dbReference>
<protein>
    <recommendedName>
        <fullName evidence="4">C3HC-type domain-containing protein</fullName>
    </recommendedName>
</protein>